<protein>
    <recommendedName>
        <fullName evidence="4">Twin-arginine translocation signal domain-containing protein</fullName>
    </recommendedName>
</protein>
<comment type="caution">
    <text evidence="2">The sequence shown here is derived from an EMBL/GenBank/DDBJ whole genome shotgun (WGS) entry which is preliminary data.</text>
</comment>
<dbReference type="PROSITE" id="PS51318">
    <property type="entry name" value="TAT"/>
    <property type="match status" value="1"/>
</dbReference>
<evidence type="ECO:0008006" key="4">
    <source>
        <dbReference type="Google" id="ProtNLM"/>
    </source>
</evidence>
<evidence type="ECO:0000313" key="3">
    <source>
        <dbReference type="Proteomes" id="UP000539372"/>
    </source>
</evidence>
<dbReference type="Proteomes" id="UP000539372">
    <property type="component" value="Unassembled WGS sequence"/>
</dbReference>
<evidence type="ECO:0000256" key="1">
    <source>
        <dbReference type="SAM" id="SignalP"/>
    </source>
</evidence>
<dbReference type="InterPro" id="IPR006311">
    <property type="entry name" value="TAT_signal"/>
</dbReference>
<dbReference type="EMBL" id="JABBNT010000002">
    <property type="protein sequence ID" value="NMM43879.1"/>
    <property type="molecule type" value="Genomic_DNA"/>
</dbReference>
<reference evidence="2 3" key="1">
    <citation type="submission" date="2020-04" db="EMBL/GenBank/DDBJ databases">
        <title>Rhodospirillaceae bacterium KN72 isolated from deep sea.</title>
        <authorList>
            <person name="Zhang D.-C."/>
        </authorList>
    </citation>
    <scope>NUCLEOTIDE SEQUENCE [LARGE SCALE GENOMIC DNA]</scope>
    <source>
        <strain evidence="2 3">KN72</strain>
    </source>
</reference>
<evidence type="ECO:0000313" key="2">
    <source>
        <dbReference type="EMBL" id="NMM43879.1"/>
    </source>
</evidence>
<sequence>MNTETKTSTRRSILKGSAAALAGMALVPTMAKAAADPHPVWLAELTAIRAEGKKQIEPLYREAETRFPGEHNDMERIRYCLATITPVADDFSDRHGARAAELERLILTTPAKTVAGIKAQVGMACDGSNISSALFPSYDPWDVLRSLEASLAEMA</sequence>
<name>A0A7Y0DYC6_9PROT</name>
<feature type="signal peptide" evidence="1">
    <location>
        <begin position="1"/>
        <end position="33"/>
    </location>
</feature>
<proteinExistence type="predicted"/>
<feature type="chain" id="PRO_5030609533" description="Twin-arginine translocation signal domain-containing protein" evidence="1">
    <location>
        <begin position="34"/>
        <end position="155"/>
    </location>
</feature>
<dbReference type="AlphaFoldDB" id="A0A7Y0DYC6"/>
<gene>
    <name evidence="2" type="ORF">HH303_05290</name>
</gene>
<organism evidence="2 3">
    <name type="scientific">Pacificispira spongiicola</name>
    <dbReference type="NCBI Taxonomy" id="2729598"/>
    <lineage>
        <taxon>Bacteria</taxon>
        <taxon>Pseudomonadati</taxon>
        <taxon>Pseudomonadota</taxon>
        <taxon>Alphaproteobacteria</taxon>
        <taxon>Rhodospirillales</taxon>
        <taxon>Rhodospirillaceae</taxon>
        <taxon>Pacificispira</taxon>
    </lineage>
</organism>
<keyword evidence="3" id="KW-1185">Reference proteome</keyword>
<dbReference type="RefSeq" id="WP_169624201.1">
    <property type="nucleotide sequence ID" value="NZ_JABBNT010000002.1"/>
</dbReference>
<keyword evidence="1" id="KW-0732">Signal</keyword>
<accession>A0A7Y0DYC6</accession>